<evidence type="ECO:0000256" key="2">
    <source>
        <dbReference type="ARBA" id="ARBA00022692"/>
    </source>
</evidence>
<proteinExistence type="predicted"/>
<dbReference type="PANTHER" id="PTHR30249">
    <property type="entry name" value="PUTATIVE SEROTONIN TRANSPORTER"/>
    <property type="match status" value="1"/>
</dbReference>
<feature type="transmembrane region" description="Helical" evidence="5">
    <location>
        <begin position="135"/>
        <end position="157"/>
    </location>
</feature>
<dbReference type="GO" id="GO:0016020">
    <property type="term" value="C:membrane"/>
    <property type="evidence" value="ECO:0007669"/>
    <property type="project" value="UniProtKB-SubCell"/>
</dbReference>
<evidence type="ECO:0000256" key="3">
    <source>
        <dbReference type="ARBA" id="ARBA00022989"/>
    </source>
</evidence>
<dbReference type="Proteomes" id="UP000813385">
    <property type="component" value="Unassembled WGS sequence"/>
</dbReference>
<dbReference type="InterPro" id="IPR007300">
    <property type="entry name" value="CidB/LrgB"/>
</dbReference>
<keyword evidence="4 5" id="KW-0472">Membrane</keyword>
<evidence type="ECO:0000256" key="4">
    <source>
        <dbReference type="ARBA" id="ARBA00023136"/>
    </source>
</evidence>
<evidence type="ECO:0000256" key="5">
    <source>
        <dbReference type="SAM" id="Phobius"/>
    </source>
</evidence>
<feature type="transmembrane region" description="Helical" evidence="5">
    <location>
        <begin position="535"/>
        <end position="555"/>
    </location>
</feature>
<evidence type="ECO:0000256" key="1">
    <source>
        <dbReference type="ARBA" id="ARBA00004141"/>
    </source>
</evidence>
<feature type="transmembrane region" description="Helical" evidence="5">
    <location>
        <begin position="267"/>
        <end position="287"/>
    </location>
</feature>
<keyword evidence="3 5" id="KW-1133">Transmembrane helix</keyword>
<comment type="subcellular location">
    <subcellularLocation>
        <location evidence="1">Membrane</location>
        <topology evidence="1">Multi-pass membrane protein</topology>
    </subcellularLocation>
</comment>
<dbReference type="PANTHER" id="PTHR30249:SF0">
    <property type="entry name" value="PLASTIDAL GLYCOLATE_GLYCERATE TRANSLOCATOR 1, CHLOROPLASTIC"/>
    <property type="match status" value="1"/>
</dbReference>
<keyword evidence="2 5" id="KW-0812">Transmembrane</keyword>
<gene>
    <name evidence="6" type="ORF">B0T11DRAFT_220291</name>
</gene>
<evidence type="ECO:0000313" key="7">
    <source>
        <dbReference type="Proteomes" id="UP000813385"/>
    </source>
</evidence>
<reference evidence="6" key="1">
    <citation type="journal article" date="2021" name="Nat. Commun.">
        <title>Genetic determinants of endophytism in the Arabidopsis root mycobiome.</title>
        <authorList>
            <person name="Mesny F."/>
            <person name="Miyauchi S."/>
            <person name="Thiergart T."/>
            <person name="Pickel B."/>
            <person name="Atanasova L."/>
            <person name="Karlsson M."/>
            <person name="Huettel B."/>
            <person name="Barry K.W."/>
            <person name="Haridas S."/>
            <person name="Chen C."/>
            <person name="Bauer D."/>
            <person name="Andreopoulos W."/>
            <person name="Pangilinan J."/>
            <person name="LaButti K."/>
            <person name="Riley R."/>
            <person name="Lipzen A."/>
            <person name="Clum A."/>
            <person name="Drula E."/>
            <person name="Henrissat B."/>
            <person name="Kohler A."/>
            <person name="Grigoriev I.V."/>
            <person name="Martin F.M."/>
            <person name="Hacquard S."/>
        </authorList>
    </citation>
    <scope>NUCLEOTIDE SEQUENCE</scope>
    <source>
        <strain evidence="6">MPI-CAGE-AT-0016</strain>
    </source>
</reference>
<feature type="transmembrane region" description="Helical" evidence="5">
    <location>
        <begin position="331"/>
        <end position="350"/>
    </location>
</feature>
<feature type="transmembrane region" description="Helical" evidence="5">
    <location>
        <begin position="394"/>
        <end position="416"/>
    </location>
</feature>
<feature type="transmembrane region" description="Helical" evidence="5">
    <location>
        <begin position="30"/>
        <end position="51"/>
    </location>
</feature>
<organism evidence="6 7">
    <name type="scientific">Plectosphaerella cucumerina</name>
    <dbReference type="NCBI Taxonomy" id="40658"/>
    <lineage>
        <taxon>Eukaryota</taxon>
        <taxon>Fungi</taxon>
        <taxon>Dikarya</taxon>
        <taxon>Ascomycota</taxon>
        <taxon>Pezizomycotina</taxon>
        <taxon>Sordariomycetes</taxon>
        <taxon>Hypocreomycetidae</taxon>
        <taxon>Glomerellales</taxon>
        <taxon>Plectosphaerellaceae</taxon>
        <taxon>Plectosphaerella</taxon>
    </lineage>
</organism>
<feature type="transmembrane region" description="Helical" evidence="5">
    <location>
        <begin position="562"/>
        <end position="582"/>
    </location>
</feature>
<protein>
    <recommendedName>
        <fullName evidence="8">LrgB-like protein</fullName>
    </recommendedName>
</protein>
<evidence type="ECO:0000313" key="6">
    <source>
        <dbReference type="EMBL" id="KAH7374522.1"/>
    </source>
</evidence>
<dbReference type="AlphaFoldDB" id="A0A8K0X777"/>
<keyword evidence="7" id="KW-1185">Reference proteome</keyword>
<feature type="transmembrane region" description="Helical" evidence="5">
    <location>
        <begin position="428"/>
        <end position="451"/>
    </location>
</feature>
<feature type="transmembrane region" description="Helical" evidence="5">
    <location>
        <begin position="58"/>
        <end position="75"/>
    </location>
</feature>
<comment type="caution">
    <text evidence="6">The sequence shown here is derived from an EMBL/GenBank/DDBJ whole genome shotgun (WGS) entry which is preliminary data.</text>
</comment>
<name>A0A8K0X777_9PEZI</name>
<evidence type="ECO:0008006" key="8">
    <source>
        <dbReference type="Google" id="ProtNLM"/>
    </source>
</evidence>
<sequence>MWASQQQQQQDNTPAALAHVSTVIRRTGEIFWVGVMFLLSQVLIWGLHLVLRPAGLEFLSSILGMMLVFLAMEILNKLCNGTSRFYKDHVKPKVDFLNRNMGLGFPVPLVAIDHDDSLGGPGIGRVIGAFITTNAIFWVLIFVLALGFAVDIAALVWTPRKKTSMPRCLDYRTSWMSTETPRLRFPPAIFTRRPSDATTLQNTMAGYNTDKEAAMGPDSRAVSAYFTDSDCPTPVPHLHRGLSLPEQSPVAIPATNSIAWVTDMSNMYPIFLSLFFLFAIGIPVSFVTGDHRLLDGCMLWFVWITSCRVQRGLANMSDQSTSAIASQTKRVAMTLLNPVLLTTLMMTAYTRARSSATSIPLHDVLDAFSSGTSLSELWSNMVNPKTYPLKPQHAAYFGAGDAALAVLEVGIVVWGFKLHECRLQLASRAGLSVVLVSGAAAALNVFVSTLLGKGFGLAAPASLAFAARSTTLALARPAVSALGGNEVVNAALVVSNGILGQLLYPFVLARLGLDQCQAEPSAEDESMQDEDDSRVVATGTTIGINGAAMGVAYLYECKNRAAPYAVLSMTVFGVMTVVFSAVEPFTATLQALAAL</sequence>
<dbReference type="EMBL" id="JAGPXD010000001">
    <property type="protein sequence ID" value="KAH7374522.1"/>
    <property type="molecule type" value="Genomic_DNA"/>
</dbReference>
<accession>A0A8K0X777</accession>
<dbReference type="Pfam" id="PF04172">
    <property type="entry name" value="LrgB"/>
    <property type="match status" value="1"/>
</dbReference>
<dbReference type="OrthoDB" id="2502820at2759"/>